<dbReference type="EMBL" id="CP031422">
    <property type="protein sequence ID" value="AZS42351.1"/>
    <property type="molecule type" value="Genomic_DNA"/>
</dbReference>
<evidence type="ECO:0000313" key="2">
    <source>
        <dbReference type="EMBL" id="AZS42351.1"/>
    </source>
</evidence>
<gene>
    <name evidence="2" type="ORF">CVS54_03714</name>
</gene>
<dbReference type="KEGG" id="moy:CVS54_03714"/>
<proteinExistence type="predicted"/>
<reference evidence="2 3" key="1">
    <citation type="submission" date="2018-08" db="EMBL/GenBank/DDBJ databases">
        <title>Microbacterium oxydans strain HG3.</title>
        <authorList>
            <person name="ORTET P."/>
        </authorList>
    </citation>
    <scope>NUCLEOTIDE SEQUENCE [LARGE SCALE GENOMIC DNA]</scope>
    <source>
        <strain evidence="2 3">HG3</strain>
    </source>
</reference>
<dbReference type="AlphaFoldDB" id="A0A3Q9J7X6"/>
<accession>A0A3Q9J7X6</accession>
<name>A0A3Q9J7X6_9MICO</name>
<dbReference type="InterPro" id="IPR009492">
    <property type="entry name" value="TniQ"/>
</dbReference>
<dbReference type="Pfam" id="PF06527">
    <property type="entry name" value="TniQ"/>
    <property type="match status" value="1"/>
</dbReference>
<evidence type="ECO:0000313" key="3">
    <source>
        <dbReference type="Proteomes" id="UP000274841"/>
    </source>
</evidence>
<sequence length="665" mass="72669">MTAELRRLPFVVRPLPDEPFGSWFETMAATLRTTCGDLARALGLRVLAQGPLGSTSWSVQLDDQQLANLERTTGLTREVLRATTREGFAANAVQFDRRGAISLFSPISGASGRYCPDCLRDSNGRWRLTWQFPFGFACVRHHRLLNDVCAACRKSPHRTALPHRLVPTPGACRNPIGRFDNGRVRSCGADLRDDHSDAMDAGADVLDAQRLIMRALSKPRTADGIWSSGPQPASRVLGDLGLLAGFARRDLEERGPDESRTSLGGAGPIHRASAYAVACRAVHDSALLNELLRDNVNVNTSYDGLSPQMQTLIASTRGTKRRATFVLQTAFDGGDAAARAAKIPALLWPEWTARLAPRRVDRRIAAAALSAAVVLAGSRLTHAASLGLLDRDAPSRRVTNVMRSLGRSGAESETLPTLLQLARFLDAVDTPIDYARRRSLDYTELLQPEEWERIAIAQNVHSGFPRRAVLARAYVHRLLSGDRVQRLPPLDTATEPVTDSEVDGFTRNAPFRVLSALKDVGASHLDRLGIEEPVSWHPSPSALGLEPFKPDRAGDREWVARRPVRGASGGPEDIAITTAHDEGLSIRATAVKLGLSRQTVARTRGARGIPSGPGRQPRFHVDIEWLREQYETERRTAASIARELGCSPTTIRRHLCVAGITRIAT</sequence>
<dbReference type="RefSeq" id="WP_127012848.1">
    <property type="nucleotide sequence ID" value="NZ_CP031422.1"/>
</dbReference>
<organism evidence="2 3">
    <name type="scientific">Microbacterium oxydans</name>
    <dbReference type="NCBI Taxonomy" id="82380"/>
    <lineage>
        <taxon>Bacteria</taxon>
        <taxon>Bacillati</taxon>
        <taxon>Actinomycetota</taxon>
        <taxon>Actinomycetes</taxon>
        <taxon>Micrococcales</taxon>
        <taxon>Microbacteriaceae</taxon>
        <taxon>Microbacterium</taxon>
    </lineage>
</organism>
<protein>
    <recommendedName>
        <fullName evidence="1">TniQ domain-containing protein</fullName>
    </recommendedName>
</protein>
<evidence type="ECO:0000259" key="1">
    <source>
        <dbReference type="Pfam" id="PF06527"/>
    </source>
</evidence>
<feature type="domain" description="TniQ" evidence="1">
    <location>
        <begin position="9"/>
        <end position="145"/>
    </location>
</feature>
<dbReference type="Proteomes" id="UP000274841">
    <property type="component" value="Chromosome"/>
</dbReference>